<dbReference type="InterPro" id="IPR032454">
    <property type="entry name" value="Histone_H2A_C"/>
</dbReference>
<proteinExistence type="predicted"/>
<sequence>MSGGTKTGGKAQAKTRSSRAGLQLSCPQTAAQRQLCGACRGPGAGLTVCNDEELNKLLGGVTIAQGGVLPTYRGCCCPKRPRTYKLKQEQTPPSQHISVFEFFTDVTVI</sequence>
<dbReference type="InterPro" id="IPR002119">
    <property type="entry name" value="Histone_H2A"/>
</dbReference>
<dbReference type="AlphaFoldDB" id="A0A3B3H3J6"/>
<dbReference type="Ensembl" id="ENSORLT00000043335.1">
    <property type="protein sequence ID" value="ENSORLP00000026489.1"/>
    <property type="gene ID" value="ENSORLG00000027526.1"/>
</dbReference>
<organism evidence="8 9">
    <name type="scientific">Oryzias latipes</name>
    <name type="common">Japanese rice fish</name>
    <name type="synonym">Japanese killifish</name>
    <dbReference type="NCBI Taxonomy" id="8090"/>
    <lineage>
        <taxon>Eukaryota</taxon>
        <taxon>Metazoa</taxon>
        <taxon>Chordata</taxon>
        <taxon>Craniata</taxon>
        <taxon>Vertebrata</taxon>
        <taxon>Euteleostomi</taxon>
        <taxon>Actinopterygii</taxon>
        <taxon>Neopterygii</taxon>
        <taxon>Teleostei</taxon>
        <taxon>Neoteleostei</taxon>
        <taxon>Acanthomorphata</taxon>
        <taxon>Ovalentaria</taxon>
        <taxon>Atherinomorphae</taxon>
        <taxon>Beloniformes</taxon>
        <taxon>Adrianichthyidae</taxon>
        <taxon>Oryziinae</taxon>
        <taxon>Oryzias</taxon>
    </lineage>
</organism>
<dbReference type="GO" id="GO:0046982">
    <property type="term" value="F:protein heterodimerization activity"/>
    <property type="evidence" value="ECO:0007669"/>
    <property type="project" value="InterPro"/>
</dbReference>
<evidence type="ECO:0000259" key="7">
    <source>
        <dbReference type="Pfam" id="PF16211"/>
    </source>
</evidence>
<accession>A0A3B3H3J6</accession>
<dbReference type="InParanoid" id="A0A3B3H3J6"/>
<keyword evidence="3" id="KW-0832">Ubl conjugation</keyword>
<evidence type="ECO:0000256" key="4">
    <source>
        <dbReference type="ARBA" id="ARBA00023125"/>
    </source>
</evidence>
<dbReference type="InterPro" id="IPR009072">
    <property type="entry name" value="Histone-fold"/>
</dbReference>
<dbReference type="Gene3D" id="1.10.20.10">
    <property type="entry name" value="Histone, subunit A"/>
    <property type="match status" value="1"/>
</dbReference>
<reference evidence="8 9" key="1">
    <citation type="journal article" date="2007" name="Nature">
        <title>The medaka draft genome and insights into vertebrate genome evolution.</title>
        <authorList>
            <person name="Kasahara M."/>
            <person name="Naruse K."/>
            <person name="Sasaki S."/>
            <person name="Nakatani Y."/>
            <person name="Qu W."/>
            <person name="Ahsan B."/>
            <person name="Yamada T."/>
            <person name="Nagayasu Y."/>
            <person name="Doi K."/>
            <person name="Kasai Y."/>
            <person name="Jindo T."/>
            <person name="Kobayashi D."/>
            <person name="Shimada A."/>
            <person name="Toyoda A."/>
            <person name="Kuroki Y."/>
            <person name="Fujiyama A."/>
            <person name="Sasaki T."/>
            <person name="Shimizu A."/>
            <person name="Asakawa S."/>
            <person name="Shimizu N."/>
            <person name="Hashimoto S."/>
            <person name="Yang J."/>
            <person name="Lee Y."/>
            <person name="Matsushima K."/>
            <person name="Sugano S."/>
            <person name="Sakaizumi M."/>
            <person name="Narita T."/>
            <person name="Ohishi K."/>
            <person name="Haga S."/>
            <person name="Ohta F."/>
            <person name="Nomoto H."/>
            <person name="Nogata K."/>
            <person name="Morishita T."/>
            <person name="Endo T."/>
            <person name="Shin-I T."/>
            <person name="Takeda H."/>
            <person name="Morishita S."/>
            <person name="Kohara Y."/>
        </authorList>
    </citation>
    <scope>NUCLEOTIDE SEQUENCE [LARGE SCALE GENOMIC DNA]</scope>
    <source>
        <strain evidence="8 9">Hd-rR</strain>
    </source>
</reference>
<evidence type="ECO:0000256" key="1">
    <source>
        <dbReference type="ARBA" id="ARBA00004286"/>
    </source>
</evidence>
<dbReference type="SUPFAM" id="SSF47113">
    <property type="entry name" value="Histone-fold"/>
    <property type="match status" value="1"/>
</dbReference>
<dbReference type="GO" id="GO:0003677">
    <property type="term" value="F:DNA binding"/>
    <property type="evidence" value="ECO:0007669"/>
    <property type="project" value="UniProtKB-KW"/>
</dbReference>
<comment type="subcellular location">
    <subcellularLocation>
        <location evidence="1">Chromosome</location>
    </subcellularLocation>
</comment>
<evidence type="ECO:0000256" key="5">
    <source>
        <dbReference type="ARBA" id="ARBA00023269"/>
    </source>
</evidence>
<feature type="domain" description="Histone H2A C-terminal" evidence="7">
    <location>
        <begin position="52"/>
        <end position="71"/>
    </location>
</feature>
<evidence type="ECO:0000256" key="6">
    <source>
        <dbReference type="SAM" id="MobiDB-lite"/>
    </source>
</evidence>
<name>A0A3B3H3J6_ORYLA</name>
<reference evidence="8" key="3">
    <citation type="submission" date="2025-09" db="UniProtKB">
        <authorList>
            <consortium name="Ensembl"/>
        </authorList>
    </citation>
    <scope>IDENTIFICATION</scope>
    <source>
        <strain evidence="8">Hd-rR</strain>
    </source>
</reference>
<dbReference type="SMART" id="SM00414">
    <property type="entry name" value="H2A"/>
    <property type="match status" value="1"/>
</dbReference>
<reference evidence="8" key="2">
    <citation type="submission" date="2025-08" db="UniProtKB">
        <authorList>
            <consortium name="Ensembl"/>
        </authorList>
    </citation>
    <scope>IDENTIFICATION</scope>
    <source>
        <strain evidence="8">Hd-rR</strain>
    </source>
</reference>
<keyword evidence="9" id="KW-1185">Reference proteome</keyword>
<dbReference type="STRING" id="8090.ENSORLP00000026489"/>
<evidence type="ECO:0000256" key="3">
    <source>
        <dbReference type="ARBA" id="ARBA00022843"/>
    </source>
</evidence>
<protein>
    <recommendedName>
        <fullName evidence="7">Histone H2A C-terminal domain-containing protein</fullName>
    </recommendedName>
</protein>
<dbReference type="GO" id="GO:0000786">
    <property type="term" value="C:nucleosome"/>
    <property type="evidence" value="ECO:0007669"/>
    <property type="project" value="UniProtKB-KW"/>
</dbReference>
<keyword evidence="4" id="KW-0238">DNA-binding</keyword>
<evidence type="ECO:0000313" key="8">
    <source>
        <dbReference type="Ensembl" id="ENSORLP00000026489.1"/>
    </source>
</evidence>
<evidence type="ECO:0000313" key="9">
    <source>
        <dbReference type="Proteomes" id="UP000001038"/>
    </source>
</evidence>
<dbReference type="Pfam" id="PF16211">
    <property type="entry name" value="Histone_H2A_C"/>
    <property type="match status" value="1"/>
</dbReference>
<keyword evidence="2" id="KW-0158">Chromosome</keyword>
<dbReference type="GO" id="GO:0030527">
    <property type="term" value="F:structural constituent of chromatin"/>
    <property type="evidence" value="ECO:0007669"/>
    <property type="project" value="InterPro"/>
</dbReference>
<dbReference type="Bgee" id="ENSORLG00000027526">
    <property type="expression patterns" value="Expressed in animal zygote and 3 other cell types or tissues"/>
</dbReference>
<dbReference type="Proteomes" id="UP000001038">
    <property type="component" value="Chromosome 3"/>
</dbReference>
<keyword evidence="5" id="KW-0544">Nucleosome core</keyword>
<feature type="region of interest" description="Disordered" evidence="6">
    <location>
        <begin position="1"/>
        <end position="20"/>
    </location>
</feature>
<evidence type="ECO:0000256" key="2">
    <source>
        <dbReference type="ARBA" id="ARBA00022454"/>
    </source>
</evidence>